<dbReference type="EMBL" id="JAWHQM010000010">
    <property type="protein sequence ID" value="KAK5629008.1"/>
    <property type="molecule type" value="Genomic_DNA"/>
</dbReference>
<organism evidence="2 3">
    <name type="scientific">Xylaria bambusicola</name>
    <dbReference type="NCBI Taxonomy" id="326684"/>
    <lineage>
        <taxon>Eukaryota</taxon>
        <taxon>Fungi</taxon>
        <taxon>Dikarya</taxon>
        <taxon>Ascomycota</taxon>
        <taxon>Pezizomycotina</taxon>
        <taxon>Sordariomycetes</taxon>
        <taxon>Xylariomycetidae</taxon>
        <taxon>Xylariales</taxon>
        <taxon>Xylariaceae</taxon>
        <taxon>Xylaria</taxon>
    </lineage>
</organism>
<evidence type="ECO:0000256" key="1">
    <source>
        <dbReference type="SAM" id="MobiDB-lite"/>
    </source>
</evidence>
<feature type="region of interest" description="Disordered" evidence="1">
    <location>
        <begin position="1"/>
        <end position="33"/>
    </location>
</feature>
<feature type="compositionally biased region" description="Polar residues" evidence="1">
    <location>
        <begin position="16"/>
        <end position="28"/>
    </location>
</feature>
<comment type="caution">
    <text evidence="2">The sequence shown here is derived from an EMBL/GenBank/DDBJ whole genome shotgun (WGS) entry which is preliminary data.</text>
</comment>
<accession>A0AAN7UGW2</accession>
<name>A0AAN7UGW2_9PEZI</name>
<dbReference type="Proteomes" id="UP001305414">
    <property type="component" value="Unassembled WGS sequence"/>
</dbReference>
<dbReference type="AlphaFoldDB" id="A0AAN7UGW2"/>
<reference evidence="2 3" key="1">
    <citation type="submission" date="2023-10" db="EMBL/GenBank/DDBJ databases">
        <title>Draft genome sequence of Xylaria bambusicola isolate GMP-LS, the root and basal stem rot pathogen of sugarcane in Indonesia.</title>
        <authorList>
            <person name="Selvaraj P."/>
            <person name="Muralishankar V."/>
            <person name="Muruganantham S."/>
            <person name="Sp S."/>
            <person name="Haryani S."/>
            <person name="Lau K.J.X."/>
            <person name="Naqvi N.I."/>
        </authorList>
    </citation>
    <scope>NUCLEOTIDE SEQUENCE [LARGE SCALE GENOMIC DNA]</scope>
    <source>
        <strain evidence="2">GMP-LS</strain>
    </source>
</reference>
<evidence type="ECO:0000313" key="2">
    <source>
        <dbReference type="EMBL" id="KAK5629008.1"/>
    </source>
</evidence>
<keyword evidence="3" id="KW-1185">Reference proteome</keyword>
<sequence>MSSNTDNRPTLAEIGSNPSYLQSNTQNPCARPEALSPHLQTTAEEMMKNLERGEGNGREGTLLLEQTIHNLQVKLRSVERDLETERSNHEQTKFDLVEKQKDASNQRQLMLDAVGELNRFLRGNEVRNQLTDDEIIQKVMTLRVGIRDFALRNFSSDIDQSRITEASLGSLNEFLRMPPDFLSKYISTSSTRINVTRAFLWSYICEKVFNQFFWTWQGAGAAFRDICGSLGITDSLKNDKTASLQGKRKFHTWRANTASLLVEAMSLDETKAVKDCQSLIRQWSTHISQILDPLGSSRCQEYEEGLESIFIQSLELDKQICRQVASIEWSAPQDFPSTFLREEMELESRQEQQNGNLTVTMVLGPGLVKYGKSSGDRLDTMERLLKTQVFCDIS</sequence>
<proteinExistence type="predicted"/>
<evidence type="ECO:0000313" key="3">
    <source>
        <dbReference type="Proteomes" id="UP001305414"/>
    </source>
</evidence>
<protein>
    <submittedName>
        <fullName evidence="2">Uncharacterized protein</fullName>
    </submittedName>
</protein>
<gene>
    <name evidence="2" type="ORF">RRF57_004723</name>
</gene>